<keyword evidence="2" id="KW-1185">Reference proteome</keyword>
<protein>
    <submittedName>
        <fullName evidence="1">Uncharacterized protein</fullName>
    </submittedName>
</protein>
<dbReference type="Proteomes" id="UP001054945">
    <property type="component" value="Unassembled WGS sequence"/>
</dbReference>
<gene>
    <name evidence="1" type="ORF">CEXT_596891</name>
</gene>
<comment type="caution">
    <text evidence="1">The sequence shown here is derived from an EMBL/GenBank/DDBJ whole genome shotgun (WGS) entry which is preliminary data.</text>
</comment>
<accession>A0AAV4T8E7</accession>
<organism evidence="1 2">
    <name type="scientific">Caerostris extrusa</name>
    <name type="common">Bark spider</name>
    <name type="synonym">Caerostris bankana</name>
    <dbReference type="NCBI Taxonomy" id="172846"/>
    <lineage>
        <taxon>Eukaryota</taxon>
        <taxon>Metazoa</taxon>
        <taxon>Ecdysozoa</taxon>
        <taxon>Arthropoda</taxon>
        <taxon>Chelicerata</taxon>
        <taxon>Arachnida</taxon>
        <taxon>Araneae</taxon>
        <taxon>Araneomorphae</taxon>
        <taxon>Entelegynae</taxon>
        <taxon>Araneoidea</taxon>
        <taxon>Araneidae</taxon>
        <taxon>Caerostris</taxon>
    </lineage>
</organism>
<dbReference type="AlphaFoldDB" id="A0AAV4T8E7"/>
<name>A0AAV4T8E7_CAEEX</name>
<reference evidence="1 2" key="1">
    <citation type="submission" date="2021-06" db="EMBL/GenBank/DDBJ databases">
        <title>Caerostris extrusa draft genome.</title>
        <authorList>
            <person name="Kono N."/>
            <person name="Arakawa K."/>
        </authorList>
    </citation>
    <scope>NUCLEOTIDE SEQUENCE [LARGE SCALE GENOMIC DNA]</scope>
</reference>
<dbReference type="EMBL" id="BPLR01010861">
    <property type="protein sequence ID" value="GIY42540.1"/>
    <property type="molecule type" value="Genomic_DNA"/>
</dbReference>
<sequence length="181" mass="20236">MSSELENMFGLFIVKRAASKKKNKKRSKGGTQLQLFHFDGAQENTLVFQGFESIRQITQFGLTLSLRSTQEDGEIWKTCLDCSSLGPCFLSSGSHSKISASKKKKNKRSKVETQLEIFHFDGALEKTLVFQGLESIGQITQFGLTLSPRCTQEDSEIWKTCLDCSSRGLCFRSSGSPFKDL</sequence>
<evidence type="ECO:0000313" key="1">
    <source>
        <dbReference type="EMBL" id="GIY42540.1"/>
    </source>
</evidence>
<proteinExistence type="predicted"/>
<evidence type="ECO:0000313" key="2">
    <source>
        <dbReference type="Proteomes" id="UP001054945"/>
    </source>
</evidence>